<dbReference type="AlphaFoldDB" id="A0A507C2Z0"/>
<dbReference type="Proteomes" id="UP000319731">
    <property type="component" value="Unassembled WGS sequence"/>
</dbReference>
<keyword evidence="1" id="KW-0560">Oxidoreductase</keyword>
<gene>
    <name evidence="3" type="ORF">SmJEL517_g03235</name>
</gene>
<comment type="caution">
    <text evidence="3">The sequence shown here is derived from an EMBL/GenBank/DDBJ whole genome shotgun (WGS) entry which is preliminary data.</text>
</comment>
<dbReference type="InterPro" id="IPR023210">
    <property type="entry name" value="NADP_OxRdtase_dom"/>
</dbReference>
<dbReference type="OrthoDB" id="2310150at2759"/>
<evidence type="ECO:0000313" key="4">
    <source>
        <dbReference type="Proteomes" id="UP000319731"/>
    </source>
</evidence>
<evidence type="ECO:0000259" key="2">
    <source>
        <dbReference type="Pfam" id="PF00248"/>
    </source>
</evidence>
<dbReference type="InterPro" id="IPR036812">
    <property type="entry name" value="NAD(P)_OxRdtase_dom_sf"/>
</dbReference>
<evidence type="ECO:0000313" key="3">
    <source>
        <dbReference type="EMBL" id="TPX34062.1"/>
    </source>
</evidence>
<dbReference type="SUPFAM" id="SSF51430">
    <property type="entry name" value="NAD(P)-linked oxidoreductase"/>
    <property type="match status" value="1"/>
</dbReference>
<accession>A0A507C2Z0</accession>
<dbReference type="CDD" id="cd19075">
    <property type="entry name" value="AKR_AKR7A1-5"/>
    <property type="match status" value="1"/>
</dbReference>
<dbReference type="GeneID" id="42004460"/>
<feature type="domain" description="NADP-dependent oxidoreductase" evidence="2">
    <location>
        <begin position="9"/>
        <end position="306"/>
    </location>
</feature>
<organism evidence="3 4">
    <name type="scientific">Synchytrium microbalum</name>
    <dbReference type="NCBI Taxonomy" id="1806994"/>
    <lineage>
        <taxon>Eukaryota</taxon>
        <taxon>Fungi</taxon>
        <taxon>Fungi incertae sedis</taxon>
        <taxon>Chytridiomycota</taxon>
        <taxon>Chytridiomycota incertae sedis</taxon>
        <taxon>Chytridiomycetes</taxon>
        <taxon>Synchytriales</taxon>
        <taxon>Synchytriaceae</taxon>
        <taxon>Synchytrium</taxon>
    </lineage>
</organism>
<dbReference type="RefSeq" id="XP_031024904.1">
    <property type="nucleotide sequence ID" value="XM_031169163.1"/>
</dbReference>
<dbReference type="PANTHER" id="PTHR43364:SF4">
    <property type="entry name" value="NAD(P)-LINKED OXIDOREDUCTASE SUPERFAMILY PROTEIN"/>
    <property type="match status" value="1"/>
</dbReference>
<reference evidence="3 4" key="1">
    <citation type="journal article" date="2019" name="Sci. Rep.">
        <title>Comparative genomics of chytrid fungi reveal insights into the obligate biotrophic and pathogenic lifestyle of Synchytrium endobioticum.</title>
        <authorList>
            <person name="van de Vossenberg B.T.L.H."/>
            <person name="Warris S."/>
            <person name="Nguyen H.D.T."/>
            <person name="van Gent-Pelzer M.P.E."/>
            <person name="Joly D.L."/>
            <person name="van de Geest H.C."/>
            <person name="Bonants P.J.M."/>
            <person name="Smith D.S."/>
            <person name="Levesque C.A."/>
            <person name="van der Lee T.A.J."/>
        </authorList>
    </citation>
    <scope>NUCLEOTIDE SEQUENCE [LARGE SCALE GENOMIC DNA]</scope>
    <source>
        <strain evidence="3 4">JEL517</strain>
    </source>
</reference>
<dbReference type="InterPro" id="IPR050523">
    <property type="entry name" value="AKR_Detox_Biosynth"/>
</dbReference>
<evidence type="ECO:0000256" key="1">
    <source>
        <dbReference type="ARBA" id="ARBA00023002"/>
    </source>
</evidence>
<dbReference type="STRING" id="1806994.A0A507C2Z0"/>
<name>A0A507C2Z0_9FUNG</name>
<dbReference type="Pfam" id="PF00248">
    <property type="entry name" value="Aldo_ket_red"/>
    <property type="match status" value="1"/>
</dbReference>
<dbReference type="GO" id="GO:0016491">
    <property type="term" value="F:oxidoreductase activity"/>
    <property type="evidence" value="ECO:0007669"/>
    <property type="project" value="UniProtKB-KW"/>
</dbReference>
<dbReference type="PANTHER" id="PTHR43364">
    <property type="entry name" value="NADH-SPECIFIC METHYLGLYOXAL REDUCTASE-RELATED"/>
    <property type="match status" value="1"/>
</dbReference>
<keyword evidence="4" id="KW-1185">Reference proteome</keyword>
<dbReference type="EMBL" id="QEAO01000016">
    <property type="protein sequence ID" value="TPX34062.1"/>
    <property type="molecule type" value="Genomic_DNA"/>
</dbReference>
<protein>
    <recommendedName>
        <fullName evidence="2">NADP-dependent oxidoreductase domain-containing protein</fullName>
    </recommendedName>
</protein>
<sequence>MAPKSTPQIVFGTMTFGTGVGGRISDLGTVQKVLDVFSSHGGTELDTARVYCQGNTEEVLGQLQVQKKYKLATKVAPQKPGDHQPERLKAQFRASLKALKTNYVDILYLHAPDRPTPFEDTCRAMNELHKEGLFGEFAISNYCAWEVVEIYMICKANGWVLPTIYQGMYNGITRDCEDDLLPCLKKYGIRFYAYNVGAGGLLSGHYKFEETPTDGRYGAHSQGAQYRQRYWNDTYFKAIDVVVNACKKANITPIGAAHRWLLHHSKLDFSDAIIIGASSVKHAQENLDACEAGPLPQSVLDAFDDAWLQSKSLCPTYHRGGPVPRAFYGSPRL</sequence>
<proteinExistence type="predicted"/>
<dbReference type="Gene3D" id="3.20.20.100">
    <property type="entry name" value="NADP-dependent oxidoreductase domain"/>
    <property type="match status" value="1"/>
</dbReference>